<reference evidence="3" key="1">
    <citation type="journal article" date="2011" name="Science">
        <title>The plant cell wall-decomposing machinery underlies the functional diversity of forest fungi.</title>
        <authorList>
            <person name="Eastwood D.C."/>
            <person name="Floudas D."/>
            <person name="Binder M."/>
            <person name="Majcherczyk A."/>
            <person name="Schneider P."/>
            <person name="Aerts A."/>
            <person name="Asiegbu F.O."/>
            <person name="Baker S.E."/>
            <person name="Barry K."/>
            <person name="Bendiksby M."/>
            <person name="Blumentritt M."/>
            <person name="Coutinho P.M."/>
            <person name="Cullen D."/>
            <person name="de Vries R.P."/>
            <person name="Gathman A."/>
            <person name="Goodell B."/>
            <person name="Henrissat B."/>
            <person name="Ihrmark K."/>
            <person name="Kauserud H."/>
            <person name="Kohler A."/>
            <person name="LaButti K."/>
            <person name="Lapidus A."/>
            <person name="Lavin J.L."/>
            <person name="Lee Y.-H."/>
            <person name="Lindquist E."/>
            <person name="Lilly W."/>
            <person name="Lucas S."/>
            <person name="Morin E."/>
            <person name="Murat C."/>
            <person name="Oguiza J.A."/>
            <person name="Park J."/>
            <person name="Pisabarro A.G."/>
            <person name="Riley R."/>
            <person name="Rosling A."/>
            <person name="Salamov A."/>
            <person name="Schmidt O."/>
            <person name="Schmutz J."/>
            <person name="Skrede I."/>
            <person name="Stenlid J."/>
            <person name="Wiebenga A."/>
            <person name="Xie X."/>
            <person name="Kuees U."/>
            <person name="Hibbett D.S."/>
            <person name="Hoffmeister D."/>
            <person name="Hoegberg N."/>
            <person name="Martin F."/>
            <person name="Grigoriev I.V."/>
            <person name="Watkinson S.C."/>
        </authorList>
    </citation>
    <scope>NUCLEOTIDE SEQUENCE [LARGE SCALE GENOMIC DNA]</scope>
    <source>
        <strain evidence="3">strain S7.3</strain>
    </source>
</reference>
<gene>
    <name evidence="2" type="ORF">SERLA73DRAFT_72330</name>
</gene>
<dbReference type="STRING" id="936435.F8PT19"/>
<organism evidence="3">
    <name type="scientific">Serpula lacrymans var. lacrymans (strain S7.3)</name>
    <name type="common">Dry rot fungus</name>
    <dbReference type="NCBI Taxonomy" id="936435"/>
    <lineage>
        <taxon>Eukaryota</taxon>
        <taxon>Fungi</taxon>
        <taxon>Dikarya</taxon>
        <taxon>Basidiomycota</taxon>
        <taxon>Agaricomycotina</taxon>
        <taxon>Agaricomycetes</taxon>
        <taxon>Agaricomycetidae</taxon>
        <taxon>Boletales</taxon>
        <taxon>Coniophorineae</taxon>
        <taxon>Serpulaceae</taxon>
        <taxon>Serpula</taxon>
    </lineage>
</organism>
<dbReference type="OrthoDB" id="3050185at2759"/>
<dbReference type="InParanoid" id="F8PT19"/>
<protein>
    <submittedName>
        <fullName evidence="2">Uncharacterized protein</fullName>
    </submittedName>
</protein>
<name>F8PT19_SERL3</name>
<evidence type="ECO:0000256" key="1">
    <source>
        <dbReference type="SAM" id="MobiDB-lite"/>
    </source>
</evidence>
<keyword evidence="3" id="KW-1185">Reference proteome</keyword>
<accession>F8PT19</accession>
<feature type="compositionally biased region" description="Polar residues" evidence="1">
    <location>
        <begin position="324"/>
        <end position="336"/>
    </location>
</feature>
<feature type="region of interest" description="Disordered" evidence="1">
    <location>
        <begin position="316"/>
        <end position="342"/>
    </location>
</feature>
<dbReference type="EMBL" id="GL945478">
    <property type="protein sequence ID" value="EGO01394.1"/>
    <property type="molecule type" value="Genomic_DNA"/>
</dbReference>
<dbReference type="Proteomes" id="UP000008063">
    <property type="component" value="Unassembled WGS sequence"/>
</dbReference>
<evidence type="ECO:0000313" key="3">
    <source>
        <dbReference type="Proteomes" id="UP000008063"/>
    </source>
</evidence>
<dbReference type="HOGENOM" id="CLU_811726_0_0_1"/>
<sequence length="342" mass="38775">MDTNSLLHNDDALEEPAENIVMNNNDLNPFHQRDDVENNESEVFKAKDQLNITFHIEPFRSMSLWEFTETTTKVTKDSEVQQVAGLLPINHNVNHTKRSRRADIRGDFHPSHPQSHSHLLRVRDVASVPLLLGHSLPRADRGDCECKEWSRVMLILFKPWVTLKPSNDTWHKTFLAHNFPPALQMGINNMNVENKCRDARDKYETDRHTQQTSPLLHDILPGTVPANDLGTIAETLNNMVDDNNSTEGEDFLDSTGHDALHNPVVFAAEHSGIMDNITNFQSPPHGNALPITDADRPIIDMHTTLMKVLWRQKRSRTFPPDINNGPSTDSASSTQHCHSKSY</sequence>
<dbReference type="AlphaFoldDB" id="F8PT19"/>
<proteinExistence type="predicted"/>
<evidence type="ECO:0000313" key="2">
    <source>
        <dbReference type="EMBL" id="EGO01394.1"/>
    </source>
</evidence>